<protein>
    <recommendedName>
        <fullName evidence="10">Flagellar protein FliL</fullName>
    </recommendedName>
</protein>
<dbReference type="InterPro" id="IPR005503">
    <property type="entry name" value="FliL"/>
</dbReference>
<comment type="function">
    <text evidence="1 10">Controls the rotational direction of flagella during chemotaxis.</text>
</comment>
<keyword evidence="11" id="KW-0966">Cell projection</keyword>
<evidence type="ECO:0000313" key="12">
    <source>
        <dbReference type="Proteomes" id="UP000034491"/>
    </source>
</evidence>
<keyword evidence="8 10" id="KW-1133">Transmembrane helix</keyword>
<organism evidence="11 12">
    <name type="scientific">Kiloniella litopenaei</name>
    <dbReference type="NCBI Taxonomy" id="1549748"/>
    <lineage>
        <taxon>Bacteria</taxon>
        <taxon>Pseudomonadati</taxon>
        <taxon>Pseudomonadota</taxon>
        <taxon>Alphaproteobacteria</taxon>
        <taxon>Rhodospirillales</taxon>
        <taxon>Kiloniellaceae</taxon>
        <taxon>Kiloniella</taxon>
    </lineage>
</organism>
<evidence type="ECO:0000256" key="10">
    <source>
        <dbReference type="RuleBase" id="RU364125"/>
    </source>
</evidence>
<proteinExistence type="inferred from homology"/>
<dbReference type="GO" id="GO:0071978">
    <property type="term" value="P:bacterial-type flagellum-dependent swarming motility"/>
    <property type="evidence" value="ECO:0007669"/>
    <property type="project" value="TreeGrafter"/>
</dbReference>
<gene>
    <name evidence="11" type="ORF">WH95_11900</name>
</gene>
<keyword evidence="9 10" id="KW-0472">Membrane</keyword>
<evidence type="ECO:0000256" key="8">
    <source>
        <dbReference type="ARBA" id="ARBA00022989"/>
    </source>
</evidence>
<keyword evidence="6 10" id="KW-0812">Transmembrane</keyword>
<evidence type="ECO:0000256" key="4">
    <source>
        <dbReference type="ARBA" id="ARBA00022475"/>
    </source>
</evidence>
<dbReference type="AlphaFoldDB" id="A0A0M2R955"/>
<evidence type="ECO:0000256" key="7">
    <source>
        <dbReference type="ARBA" id="ARBA00022779"/>
    </source>
</evidence>
<dbReference type="PATRIC" id="fig|1549748.8.peg.554"/>
<evidence type="ECO:0000256" key="6">
    <source>
        <dbReference type="ARBA" id="ARBA00022692"/>
    </source>
</evidence>
<keyword evidence="5 10" id="KW-0145">Chemotaxis</keyword>
<evidence type="ECO:0000256" key="5">
    <source>
        <dbReference type="ARBA" id="ARBA00022500"/>
    </source>
</evidence>
<dbReference type="PANTHER" id="PTHR35091">
    <property type="entry name" value="FLAGELLAR PROTEIN FLIL"/>
    <property type="match status" value="1"/>
</dbReference>
<dbReference type="PANTHER" id="PTHR35091:SF2">
    <property type="entry name" value="FLAGELLAR PROTEIN FLIL"/>
    <property type="match status" value="1"/>
</dbReference>
<dbReference type="EMBL" id="LANI01000018">
    <property type="protein sequence ID" value="KKJ76515.1"/>
    <property type="molecule type" value="Genomic_DNA"/>
</dbReference>
<evidence type="ECO:0000256" key="3">
    <source>
        <dbReference type="ARBA" id="ARBA00008281"/>
    </source>
</evidence>
<dbReference type="GO" id="GO:0009425">
    <property type="term" value="C:bacterial-type flagellum basal body"/>
    <property type="evidence" value="ECO:0007669"/>
    <property type="project" value="InterPro"/>
</dbReference>
<comment type="caution">
    <text evidence="11">The sequence shown here is derived from an EMBL/GenBank/DDBJ whole genome shotgun (WGS) entry which is preliminary data.</text>
</comment>
<name>A0A0M2R955_9PROT</name>
<feature type="transmembrane region" description="Helical" evidence="10">
    <location>
        <begin position="26"/>
        <end position="46"/>
    </location>
</feature>
<keyword evidence="11" id="KW-0969">Cilium</keyword>
<dbReference type="Pfam" id="PF03748">
    <property type="entry name" value="FliL"/>
    <property type="match status" value="1"/>
</dbReference>
<comment type="subcellular location">
    <subcellularLocation>
        <location evidence="10">Cell inner membrane</location>
    </subcellularLocation>
    <subcellularLocation>
        <location evidence="2">Cell membrane</location>
        <topology evidence="2">Single-pass membrane protein</topology>
    </subcellularLocation>
</comment>
<keyword evidence="10" id="KW-0997">Cell inner membrane</keyword>
<dbReference type="GO" id="GO:0006935">
    <property type="term" value="P:chemotaxis"/>
    <property type="evidence" value="ECO:0007669"/>
    <property type="project" value="UniProtKB-KW"/>
</dbReference>
<reference evidence="11 12" key="1">
    <citation type="submission" date="2015-03" db="EMBL/GenBank/DDBJ databases">
        <title>Genome sequence of Kiloniella sp. P1-1, isolated from the gut microflora of Pacific white shrimp, Penaeus vannamei.</title>
        <authorList>
            <person name="Shao Z."/>
            <person name="Wang L."/>
            <person name="Li X."/>
        </authorList>
    </citation>
    <scope>NUCLEOTIDE SEQUENCE [LARGE SCALE GENOMIC DNA]</scope>
    <source>
        <strain evidence="11 12">P1-1</strain>
    </source>
</reference>
<comment type="similarity">
    <text evidence="3 10">Belongs to the FliL family.</text>
</comment>
<dbReference type="Proteomes" id="UP000034491">
    <property type="component" value="Unassembled WGS sequence"/>
</dbReference>
<dbReference type="OrthoDB" id="7304620at2"/>
<keyword evidence="11" id="KW-0282">Flagellum</keyword>
<accession>A0A0M2R955</accession>
<sequence>MTDESVGEEELEVEARPKGGMSGKKLVLFFILPLLLILIAGAGAYFTGMLDSLLGKEEVAEEEVVEEVIPAHGPAAFYDVPELLVNLNSSGNKKHFLKITISLELEAQTDIPGIEAVMPRIVDNFQVYLRELRIEDLSGSAGIQRLREELLLRVNAAAAPIKVKDVLFQEMLVQ</sequence>
<evidence type="ECO:0000256" key="1">
    <source>
        <dbReference type="ARBA" id="ARBA00002254"/>
    </source>
</evidence>
<dbReference type="RefSeq" id="WP_046507432.1">
    <property type="nucleotide sequence ID" value="NZ_CBDDLU010000008.1"/>
</dbReference>
<keyword evidence="12" id="KW-1185">Reference proteome</keyword>
<evidence type="ECO:0000256" key="2">
    <source>
        <dbReference type="ARBA" id="ARBA00004162"/>
    </source>
</evidence>
<keyword evidence="7 10" id="KW-0283">Flagellar rotation</keyword>
<dbReference type="GO" id="GO:0005886">
    <property type="term" value="C:plasma membrane"/>
    <property type="evidence" value="ECO:0007669"/>
    <property type="project" value="UniProtKB-SubCell"/>
</dbReference>
<evidence type="ECO:0000313" key="11">
    <source>
        <dbReference type="EMBL" id="KKJ76515.1"/>
    </source>
</evidence>
<dbReference type="STRING" id="1549748.WH95_11900"/>
<evidence type="ECO:0000256" key="9">
    <source>
        <dbReference type="ARBA" id="ARBA00023136"/>
    </source>
</evidence>
<keyword evidence="4" id="KW-1003">Cell membrane</keyword>